<keyword evidence="1" id="KW-0479">Metal-binding</keyword>
<dbReference type="SMART" id="SM00184">
    <property type="entry name" value="RING"/>
    <property type="match status" value="1"/>
</dbReference>
<dbReference type="EMBL" id="LSRX01000730">
    <property type="protein sequence ID" value="OLP90052.1"/>
    <property type="molecule type" value="Genomic_DNA"/>
</dbReference>
<dbReference type="CDD" id="cd16448">
    <property type="entry name" value="RING-H2"/>
    <property type="match status" value="1"/>
</dbReference>
<evidence type="ECO:0000256" key="2">
    <source>
        <dbReference type="SAM" id="MobiDB-lite"/>
    </source>
</evidence>
<evidence type="ECO:0000259" key="3">
    <source>
        <dbReference type="PROSITE" id="PS50089"/>
    </source>
</evidence>
<proteinExistence type="predicted"/>
<dbReference type="SUPFAM" id="SSF57850">
    <property type="entry name" value="RING/U-box"/>
    <property type="match status" value="1"/>
</dbReference>
<dbReference type="InterPro" id="IPR013083">
    <property type="entry name" value="Znf_RING/FYVE/PHD"/>
</dbReference>
<dbReference type="Pfam" id="PF13639">
    <property type="entry name" value="zf-RING_2"/>
    <property type="match status" value="1"/>
</dbReference>
<name>A0A1Q9D4E1_SYMMI</name>
<dbReference type="AlphaFoldDB" id="A0A1Q9D4E1"/>
<reference evidence="4 5" key="1">
    <citation type="submission" date="2016-02" db="EMBL/GenBank/DDBJ databases">
        <title>Genome analysis of coral dinoflagellate symbionts highlights evolutionary adaptations to a symbiotic lifestyle.</title>
        <authorList>
            <person name="Aranda M."/>
            <person name="Li Y."/>
            <person name="Liew Y.J."/>
            <person name="Baumgarten S."/>
            <person name="Simakov O."/>
            <person name="Wilson M."/>
            <person name="Piel J."/>
            <person name="Ashoor H."/>
            <person name="Bougouffa S."/>
            <person name="Bajic V.B."/>
            <person name="Ryu T."/>
            <person name="Ravasi T."/>
            <person name="Bayer T."/>
            <person name="Micklem G."/>
            <person name="Kim H."/>
            <person name="Bhak J."/>
            <person name="Lajeunesse T.C."/>
            <person name="Voolstra C.R."/>
        </authorList>
    </citation>
    <scope>NUCLEOTIDE SEQUENCE [LARGE SCALE GENOMIC DNA]</scope>
    <source>
        <strain evidence="4 5">CCMP2467</strain>
    </source>
</reference>
<evidence type="ECO:0000313" key="5">
    <source>
        <dbReference type="Proteomes" id="UP000186817"/>
    </source>
</evidence>
<sequence length="847" mass="89725">MPALRVCESKPQESDIKLVYDKLVRACKNHALLTPAKDWDAAVNLFWQVAPVSMQQSELVGAMEEAQEVRADSPVTVAAQRSQAQDDEATASKLGGHLRLAHRPSSSREMQHGLNTSDYEYTQNMSFRQSNVFGSAAGLPPTATLPGGGSPTHGGKDSLAVSAVEAAPPSSVSGLSFGLERLPPEVGSVELSRSPTAGARPPTSGPRIDEAHHRKRAVPRAMPPKAVPADSTTVVNPETADVTSSDVCGFVCGDTVVAARDLRVRGKVVVRQGGSGYVVGPASSSGRICVQFEQREDQSDNRLNCLPDELRHTLAGGYLAGTRVRCNKALDAPSRVVIPAGTSGVVVGPARDSQFQRLLVRFALHGHEHVEEVACDPVDIETNIPGNFRRGNAIVATRDLRVGGQVVVREGVLGTVVGPSTSDSQHRVTVSFSHREDGSRNRLNCVVNEIKLYLAGGLEVGARVQAVRPISYDGFAPVPTGSVGTVVGPAIDEPLARIVVRWDSASPTGTPPEREAHSDDVRLMIAGGFRRGETVLAAKDLRVKGIVVVKQNVLGTVVGQSSTDPAGRVTVAFARREDGRSNNLNVVPAEIQHMPCTGGLVPGDRVAALRQLLVVPKGAQGVVVGPSCSQSSRVAVRFSSQESSGDKEGGEDVVLHVEPEDLKVLSAVAEDVDDALQPDKEDDTEDPGPALAGGYYRGDAVAATRDLRVGGKVVVRANILGTVIGPSGQDLSRITVAFAWREDGKSNNLNVISSEIRRVDSTSAEKGEICAICLAELDEDREEDICRMPCGHLLHKTCVTAYLNHQTHTMSGTTPTAPPMAPQSSGCVTVVPLKPAQCPVCRKEMLP</sequence>
<dbReference type="Proteomes" id="UP000186817">
    <property type="component" value="Unassembled WGS sequence"/>
</dbReference>
<dbReference type="OrthoDB" id="420948at2759"/>
<keyword evidence="1" id="KW-0863">Zinc-finger</keyword>
<gene>
    <name evidence="4" type="ORF">AK812_SmicGene28420</name>
</gene>
<dbReference type="InterPro" id="IPR001841">
    <property type="entry name" value="Znf_RING"/>
</dbReference>
<feature type="region of interest" description="Disordered" evidence="2">
    <location>
        <begin position="138"/>
        <end position="157"/>
    </location>
</feature>
<evidence type="ECO:0000313" key="4">
    <source>
        <dbReference type="EMBL" id="OLP90052.1"/>
    </source>
</evidence>
<feature type="domain" description="RING-type" evidence="3">
    <location>
        <begin position="770"/>
        <end position="842"/>
    </location>
</feature>
<dbReference type="GO" id="GO:0008270">
    <property type="term" value="F:zinc ion binding"/>
    <property type="evidence" value="ECO:0007669"/>
    <property type="project" value="UniProtKB-KW"/>
</dbReference>
<organism evidence="4 5">
    <name type="scientific">Symbiodinium microadriaticum</name>
    <name type="common">Dinoflagellate</name>
    <name type="synonym">Zooxanthella microadriatica</name>
    <dbReference type="NCBI Taxonomy" id="2951"/>
    <lineage>
        <taxon>Eukaryota</taxon>
        <taxon>Sar</taxon>
        <taxon>Alveolata</taxon>
        <taxon>Dinophyceae</taxon>
        <taxon>Suessiales</taxon>
        <taxon>Symbiodiniaceae</taxon>
        <taxon>Symbiodinium</taxon>
    </lineage>
</organism>
<feature type="region of interest" description="Disordered" evidence="2">
    <location>
        <begin position="188"/>
        <end position="209"/>
    </location>
</feature>
<dbReference type="Gene3D" id="3.30.40.10">
    <property type="entry name" value="Zinc/RING finger domain, C3HC4 (zinc finger)"/>
    <property type="match status" value="1"/>
</dbReference>
<evidence type="ECO:0000256" key="1">
    <source>
        <dbReference type="PROSITE-ProRule" id="PRU00175"/>
    </source>
</evidence>
<dbReference type="PROSITE" id="PS50089">
    <property type="entry name" value="ZF_RING_2"/>
    <property type="match status" value="1"/>
</dbReference>
<protein>
    <recommendedName>
        <fullName evidence="3">RING-type domain-containing protein</fullName>
    </recommendedName>
</protein>
<feature type="region of interest" description="Disordered" evidence="2">
    <location>
        <begin position="82"/>
        <end position="112"/>
    </location>
</feature>
<comment type="caution">
    <text evidence="4">The sequence shown here is derived from an EMBL/GenBank/DDBJ whole genome shotgun (WGS) entry which is preliminary data.</text>
</comment>
<accession>A0A1Q9D4E1</accession>
<keyword evidence="1" id="KW-0862">Zinc</keyword>
<keyword evidence="5" id="KW-1185">Reference proteome</keyword>